<reference evidence="8" key="1">
    <citation type="submission" date="2022-10" db="EMBL/GenBank/DDBJ databases">
        <authorList>
            <person name="Chen Y."/>
            <person name="Dougan E. K."/>
            <person name="Chan C."/>
            <person name="Rhodes N."/>
            <person name="Thang M."/>
        </authorList>
    </citation>
    <scope>NUCLEOTIDE SEQUENCE</scope>
</reference>
<dbReference type="PROSITE" id="PS50011">
    <property type="entry name" value="PROTEIN_KINASE_DOM"/>
    <property type="match status" value="1"/>
</dbReference>
<dbReference type="AlphaFoldDB" id="A0A9P1FM06"/>
<evidence type="ECO:0000256" key="5">
    <source>
        <dbReference type="ARBA" id="ARBA00022840"/>
    </source>
</evidence>
<dbReference type="GO" id="GO:0004674">
    <property type="term" value="F:protein serine/threonine kinase activity"/>
    <property type="evidence" value="ECO:0007669"/>
    <property type="project" value="UniProtKB-EC"/>
</dbReference>
<proteinExistence type="predicted"/>
<protein>
    <recommendedName>
        <fullName evidence="1">non-specific serine/threonine protein kinase</fullName>
        <ecNumber evidence="1">2.7.11.1</ecNumber>
    </recommendedName>
</protein>
<evidence type="ECO:0000313" key="10">
    <source>
        <dbReference type="Proteomes" id="UP001152797"/>
    </source>
</evidence>
<dbReference type="GO" id="GO:0005524">
    <property type="term" value="F:ATP binding"/>
    <property type="evidence" value="ECO:0007669"/>
    <property type="project" value="UniProtKB-KW"/>
</dbReference>
<dbReference type="PANTHER" id="PTHR43671">
    <property type="entry name" value="SERINE/THREONINE-PROTEIN KINASE NEK"/>
    <property type="match status" value="1"/>
</dbReference>
<dbReference type="SMART" id="SM00220">
    <property type="entry name" value="S_TKc"/>
    <property type="match status" value="1"/>
</dbReference>
<evidence type="ECO:0000313" key="8">
    <source>
        <dbReference type="EMBL" id="CAI3979355.1"/>
    </source>
</evidence>
<dbReference type="EC" id="2.7.11.1" evidence="1"/>
<keyword evidence="3" id="KW-0547">Nucleotide-binding</keyword>
<dbReference type="EMBL" id="CAMXCT010000478">
    <property type="protein sequence ID" value="CAI3979355.1"/>
    <property type="molecule type" value="Genomic_DNA"/>
</dbReference>
<dbReference type="Gene3D" id="1.10.510.10">
    <property type="entry name" value="Transferase(Phosphotransferase) domain 1"/>
    <property type="match status" value="1"/>
</dbReference>
<keyword evidence="4" id="KW-0418">Kinase</keyword>
<organism evidence="8">
    <name type="scientific">Cladocopium goreaui</name>
    <dbReference type="NCBI Taxonomy" id="2562237"/>
    <lineage>
        <taxon>Eukaryota</taxon>
        <taxon>Sar</taxon>
        <taxon>Alveolata</taxon>
        <taxon>Dinophyceae</taxon>
        <taxon>Suessiales</taxon>
        <taxon>Symbiodiniaceae</taxon>
        <taxon>Cladocopium</taxon>
    </lineage>
</organism>
<keyword evidence="10" id="KW-1185">Reference proteome</keyword>
<dbReference type="PROSITE" id="PS00108">
    <property type="entry name" value="PROTEIN_KINASE_ST"/>
    <property type="match status" value="1"/>
</dbReference>
<keyword evidence="5" id="KW-0067">ATP-binding</keyword>
<keyword evidence="2" id="KW-0808">Transferase</keyword>
<evidence type="ECO:0000256" key="3">
    <source>
        <dbReference type="ARBA" id="ARBA00022741"/>
    </source>
</evidence>
<dbReference type="InterPro" id="IPR050660">
    <property type="entry name" value="NEK_Ser/Thr_kinase"/>
</dbReference>
<gene>
    <name evidence="8" type="ORF">C1SCF055_LOCUS7310</name>
</gene>
<accession>A0A9P1FM06</accession>
<dbReference type="InterPro" id="IPR011009">
    <property type="entry name" value="Kinase-like_dom_sf"/>
</dbReference>
<evidence type="ECO:0000256" key="1">
    <source>
        <dbReference type="ARBA" id="ARBA00012513"/>
    </source>
</evidence>
<feature type="region of interest" description="Disordered" evidence="6">
    <location>
        <begin position="218"/>
        <end position="256"/>
    </location>
</feature>
<name>A0A9P1FM06_9DINO</name>
<evidence type="ECO:0000256" key="6">
    <source>
        <dbReference type="SAM" id="MobiDB-lite"/>
    </source>
</evidence>
<dbReference type="EMBL" id="CAMXCT020000478">
    <property type="protein sequence ID" value="CAL1132730.1"/>
    <property type="molecule type" value="Genomic_DNA"/>
</dbReference>
<evidence type="ECO:0000256" key="2">
    <source>
        <dbReference type="ARBA" id="ARBA00022679"/>
    </source>
</evidence>
<dbReference type="PANTHER" id="PTHR43671:SF13">
    <property type="entry name" value="SERINE_THREONINE-PROTEIN KINASE NEK2"/>
    <property type="match status" value="1"/>
</dbReference>
<reference evidence="9" key="2">
    <citation type="submission" date="2024-04" db="EMBL/GenBank/DDBJ databases">
        <authorList>
            <person name="Chen Y."/>
            <person name="Shah S."/>
            <person name="Dougan E. K."/>
            <person name="Thang M."/>
            <person name="Chan C."/>
        </authorList>
    </citation>
    <scope>NUCLEOTIDE SEQUENCE [LARGE SCALE GENOMIC DNA]</scope>
</reference>
<evidence type="ECO:0000313" key="9">
    <source>
        <dbReference type="EMBL" id="CAL1132730.1"/>
    </source>
</evidence>
<dbReference type="InterPro" id="IPR000719">
    <property type="entry name" value="Prot_kinase_dom"/>
</dbReference>
<feature type="domain" description="Protein kinase" evidence="7">
    <location>
        <begin position="1"/>
        <end position="294"/>
    </location>
</feature>
<dbReference type="Pfam" id="PF00069">
    <property type="entry name" value="Pkinase"/>
    <property type="match status" value="1"/>
</dbReference>
<sequence length="313" mass="35419">MEDDSEEEREEERKWVARVLQFGRYTTAKLLARGGMGAAFRVTVRDRSARALKLALPMASGEGDVFLKEARASQGIRFIEMELLDGDLHTEIRKHRLGHLPPEMCGKFLKHITSGLMHLHSKRLIHRDIKPGNIFVSGSIAKIGDFGLTVEMGPKVTVCGTPLPYDIWYSVVPMSFRADIWGLGCVLYEMMSGELLFEDLPTEDAVVPSINWKTRRKKAKAKKKAEGGSGKVTVTKAKTEDDDGSEETNLDHDNGDENLYLELNKLVTRAVGKDDRQKRARRFEGVACAASKQFCRYCRHHCCRWHWSLLNQI</sequence>
<evidence type="ECO:0000259" key="7">
    <source>
        <dbReference type="PROSITE" id="PS50011"/>
    </source>
</evidence>
<comment type="caution">
    <text evidence="8">The sequence shown here is derived from an EMBL/GenBank/DDBJ whole genome shotgun (WGS) entry which is preliminary data.</text>
</comment>
<dbReference type="InterPro" id="IPR008271">
    <property type="entry name" value="Ser/Thr_kinase_AS"/>
</dbReference>
<dbReference type="OrthoDB" id="1405469at2759"/>
<dbReference type="EMBL" id="CAMXCT030000478">
    <property type="protein sequence ID" value="CAL4766667.1"/>
    <property type="molecule type" value="Genomic_DNA"/>
</dbReference>
<dbReference type="Proteomes" id="UP001152797">
    <property type="component" value="Unassembled WGS sequence"/>
</dbReference>
<dbReference type="SUPFAM" id="SSF56112">
    <property type="entry name" value="Protein kinase-like (PK-like)"/>
    <property type="match status" value="1"/>
</dbReference>
<evidence type="ECO:0000256" key="4">
    <source>
        <dbReference type="ARBA" id="ARBA00022777"/>
    </source>
</evidence>